<dbReference type="InterPro" id="IPR047798">
    <property type="entry name" value="BPSS1780-like"/>
</dbReference>
<keyword evidence="1" id="KW-0472">Membrane</keyword>
<comment type="caution">
    <text evidence="2">The sequence shown here is derived from an EMBL/GenBank/DDBJ whole genome shotgun (WGS) entry which is preliminary data.</text>
</comment>
<feature type="transmembrane region" description="Helical" evidence="1">
    <location>
        <begin position="146"/>
        <end position="170"/>
    </location>
</feature>
<feature type="transmembrane region" description="Helical" evidence="1">
    <location>
        <begin position="26"/>
        <end position="46"/>
    </location>
</feature>
<dbReference type="AlphaFoldDB" id="A0A931H7Y4"/>
<name>A0A931H7Y4_9BURK</name>
<feature type="transmembrane region" description="Helical" evidence="1">
    <location>
        <begin position="97"/>
        <end position="119"/>
    </location>
</feature>
<evidence type="ECO:0008006" key="4">
    <source>
        <dbReference type="Google" id="ProtNLM"/>
    </source>
</evidence>
<feature type="transmembrane region" description="Helical" evidence="1">
    <location>
        <begin position="191"/>
        <end position="219"/>
    </location>
</feature>
<gene>
    <name evidence="2" type="ORF">I5803_20230</name>
</gene>
<proteinExistence type="predicted"/>
<feature type="transmembrane region" description="Helical" evidence="1">
    <location>
        <begin position="52"/>
        <end position="69"/>
    </location>
</feature>
<accession>A0A931H7Y4</accession>
<keyword evidence="1" id="KW-1133">Transmembrane helix</keyword>
<protein>
    <recommendedName>
        <fullName evidence="4">DUF2189 domain-containing protein</fullName>
    </recommendedName>
</protein>
<keyword evidence="3" id="KW-1185">Reference proteome</keyword>
<evidence type="ECO:0000313" key="2">
    <source>
        <dbReference type="EMBL" id="MBG9390369.1"/>
    </source>
</evidence>
<evidence type="ECO:0000313" key="3">
    <source>
        <dbReference type="Proteomes" id="UP000651050"/>
    </source>
</evidence>
<dbReference type="NCBIfam" id="NF041043">
    <property type="entry name" value="BPSS1780_fam"/>
    <property type="match status" value="1"/>
</dbReference>
<dbReference type="RefSeq" id="WP_196988110.1">
    <property type="nucleotide sequence ID" value="NZ_JADWYS010000001.1"/>
</dbReference>
<organism evidence="2 3">
    <name type="scientific">Caenimonas aquaedulcis</name>
    <dbReference type="NCBI Taxonomy" id="2793270"/>
    <lineage>
        <taxon>Bacteria</taxon>
        <taxon>Pseudomonadati</taxon>
        <taxon>Pseudomonadota</taxon>
        <taxon>Betaproteobacteria</taxon>
        <taxon>Burkholderiales</taxon>
        <taxon>Comamonadaceae</taxon>
        <taxon>Caenimonas</taxon>
    </lineage>
</organism>
<dbReference type="EMBL" id="JADWYS010000001">
    <property type="protein sequence ID" value="MBG9390369.1"/>
    <property type="molecule type" value="Genomic_DNA"/>
</dbReference>
<keyword evidence="1" id="KW-0812">Transmembrane</keyword>
<sequence length="268" mass="28952">MKLNIVPARTGVLWVRLGIRTFMRQPLAFSVLFFVYMAAALLLSAIPVIGPVLGLAIVPAATLGLMAATREAEDGRFPTPTVLLSAFRAGRQRVRAMMILGLIYTAAWLAIAAFVHALVDVPPQPVPAQGAAGPAMLSPEFQLSMLLMMVLFLPVSVMFWHAPALVHWHGVSPLKSLFFSTVACMRNFKAFFMYGLAWMGVFFALFFVGSLLAGAIALVSGNPQLGAVVLMPLMILLGAMFTTSLYFTFRDSFVATPELETPSPGESP</sequence>
<feature type="transmembrane region" description="Helical" evidence="1">
    <location>
        <begin position="225"/>
        <end position="249"/>
    </location>
</feature>
<dbReference type="Proteomes" id="UP000651050">
    <property type="component" value="Unassembled WGS sequence"/>
</dbReference>
<reference evidence="2" key="1">
    <citation type="submission" date="2020-11" db="EMBL/GenBank/DDBJ databases">
        <title>Bacterial whole genome sequence for Caenimonas sp. DR4.4.</title>
        <authorList>
            <person name="Le V."/>
            <person name="Ko S.-R."/>
            <person name="Ahn C.-Y."/>
            <person name="Oh H.-M."/>
        </authorList>
    </citation>
    <scope>NUCLEOTIDE SEQUENCE</scope>
    <source>
        <strain evidence="2">DR4.4</strain>
    </source>
</reference>
<evidence type="ECO:0000256" key="1">
    <source>
        <dbReference type="SAM" id="Phobius"/>
    </source>
</evidence>